<organism evidence="2 3">
    <name type="scientific">Trichodelitschia bisporula</name>
    <dbReference type="NCBI Taxonomy" id="703511"/>
    <lineage>
        <taxon>Eukaryota</taxon>
        <taxon>Fungi</taxon>
        <taxon>Dikarya</taxon>
        <taxon>Ascomycota</taxon>
        <taxon>Pezizomycotina</taxon>
        <taxon>Dothideomycetes</taxon>
        <taxon>Dothideomycetes incertae sedis</taxon>
        <taxon>Phaeotrichales</taxon>
        <taxon>Phaeotrichaceae</taxon>
        <taxon>Trichodelitschia</taxon>
    </lineage>
</organism>
<proteinExistence type="predicted"/>
<dbReference type="Proteomes" id="UP000799640">
    <property type="component" value="Unassembled WGS sequence"/>
</dbReference>
<accession>A0A6G1I134</accession>
<sequence>MPLTITSRTEYRQIFTSVFRSLLREASYLPDSVARNETRNLIVKRFRKHSGRDKLRLYNAFHSSPYTESSRTALDEHVRKCYKSLRVLQRANAGERRSLLKILYRAYGRIGPRSRALMTPLLQPDDAPANSSTLEAALAALRVSDKVPDTSISAAVYSQALADWHVNNPPPDLVRGKVRRTEVLIPATNNWSRPTPRCRVRNIVHAKFTDLLNRLLPPLPEHEVQRLRGLVEGTIPWEGVPELRARPGGGKPASLTNYDVEKLLTVGKKVPGITRGHVITSRFMRRLWAMILSQSPLLSWDAKAGRWRVTVGSQLGSSQRNKRPAPAVLAPLFQGPEKAAATT</sequence>
<feature type="domain" description="LYR motif-containing protein Cup1-like N-terminal" evidence="1">
    <location>
        <begin position="19"/>
        <end position="116"/>
    </location>
</feature>
<keyword evidence="3" id="KW-1185">Reference proteome</keyword>
<dbReference type="EMBL" id="ML996692">
    <property type="protein sequence ID" value="KAF2402023.1"/>
    <property type="molecule type" value="Genomic_DNA"/>
</dbReference>
<gene>
    <name evidence="2" type="ORF">EJ06DRAFT_508313</name>
</gene>
<name>A0A6G1I134_9PEZI</name>
<dbReference type="InterPro" id="IPR046896">
    <property type="entry name" value="Cup1-like_N"/>
</dbReference>
<evidence type="ECO:0000313" key="3">
    <source>
        <dbReference type="Proteomes" id="UP000799640"/>
    </source>
</evidence>
<dbReference type="CDD" id="cd20273">
    <property type="entry name" value="Complex1_LYR_unchar"/>
    <property type="match status" value="1"/>
</dbReference>
<dbReference type="Pfam" id="PF20263">
    <property type="entry name" value="LYRM2-like"/>
    <property type="match status" value="1"/>
</dbReference>
<reference evidence="2" key="1">
    <citation type="journal article" date="2020" name="Stud. Mycol.">
        <title>101 Dothideomycetes genomes: a test case for predicting lifestyles and emergence of pathogens.</title>
        <authorList>
            <person name="Haridas S."/>
            <person name="Albert R."/>
            <person name="Binder M."/>
            <person name="Bloem J."/>
            <person name="Labutti K."/>
            <person name="Salamov A."/>
            <person name="Andreopoulos B."/>
            <person name="Baker S."/>
            <person name="Barry K."/>
            <person name="Bills G."/>
            <person name="Bluhm B."/>
            <person name="Cannon C."/>
            <person name="Castanera R."/>
            <person name="Culley D."/>
            <person name="Daum C."/>
            <person name="Ezra D."/>
            <person name="Gonzalez J."/>
            <person name="Henrissat B."/>
            <person name="Kuo A."/>
            <person name="Liang C."/>
            <person name="Lipzen A."/>
            <person name="Lutzoni F."/>
            <person name="Magnuson J."/>
            <person name="Mondo S."/>
            <person name="Nolan M."/>
            <person name="Ohm R."/>
            <person name="Pangilinan J."/>
            <person name="Park H.-J."/>
            <person name="Ramirez L."/>
            <person name="Alfaro M."/>
            <person name="Sun H."/>
            <person name="Tritt A."/>
            <person name="Yoshinaga Y."/>
            <person name="Zwiers L.-H."/>
            <person name="Turgeon B."/>
            <person name="Goodwin S."/>
            <person name="Spatafora J."/>
            <person name="Crous P."/>
            <person name="Grigoriev I."/>
        </authorList>
    </citation>
    <scope>NUCLEOTIDE SEQUENCE</scope>
    <source>
        <strain evidence="2">CBS 262.69</strain>
    </source>
</reference>
<dbReference type="OrthoDB" id="5521299at2759"/>
<protein>
    <recommendedName>
        <fullName evidence="1">LYR motif-containing protein Cup1-like N-terminal domain-containing protein</fullName>
    </recommendedName>
</protein>
<evidence type="ECO:0000259" key="1">
    <source>
        <dbReference type="Pfam" id="PF20263"/>
    </source>
</evidence>
<evidence type="ECO:0000313" key="2">
    <source>
        <dbReference type="EMBL" id="KAF2402023.1"/>
    </source>
</evidence>
<dbReference type="AlphaFoldDB" id="A0A6G1I134"/>